<reference evidence="3" key="1">
    <citation type="submission" date="2020-01" db="EMBL/GenBank/DDBJ databases">
        <authorList>
            <person name="Meier V. D."/>
            <person name="Meier V D."/>
        </authorList>
    </citation>
    <scope>NUCLEOTIDE SEQUENCE</scope>
    <source>
        <strain evidence="3">HLG_WM_MAG_07</strain>
    </source>
</reference>
<dbReference type="CDD" id="cd02951">
    <property type="entry name" value="SoxW"/>
    <property type="match status" value="1"/>
</dbReference>
<evidence type="ECO:0000313" key="3">
    <source>
        <dbReference type="EMBL" id="CAA6818973.1"/>
    </source>
</evidence>
<feature type="signal peptide" evidence="1">
    <location>
        <begin position="1"/>
        <end position="18"/>
    </location>
</feature>
<dbReference type="AlphaFoldDB" id="A0A6S6TSF7"/>
<dbReference type="InterPro" id="IPR036249">
    <property type="entry name" value="Thioredoxin-like_sf"/>
</dbReference>
<proteinExistence type="predicted"/>
<organism evidence="3">
    <name type="scientific">uncultured Thiotrichaceae bacterium</name>
    <dbReference type="NCBI Taxonomy" id="298394"/>
    <lineage>
        <taxon>Bacteria</taxon>
        <taxon>Pseudomonadati</taxon>
        <taxon>Pseudomonadota</taxon>
        <taxon>Gammaproteobacteria</taxon>
        <taxon>Thiotrichales</taxon>
        <taxon>Thiotrichaceae</taxon>
        <taxon>environmental samples</taxon>
    </lineage>
</organism>
<feature type="domain" description="Thioredoxin-like fold" evidence="2">
    <location>
        <begin position="64"/>
        <end position="167"/>
    </location>
</feature>
<dbReference type="InterPro" id="IPR012336">
    <property type="entry name" value="Thioredoxin-like_fold"/>
</dbReference>
<dbReference type="Pfam" id="PF13098">
    <property type="entry name" value="Thioredoxin_2"/>
    <property type="match status" value="2"/>
</dbReference>
<sequence>MKHFLSLLLILFSSCAIAIESSQHDSQDVIQQIDDAPKERNNQYPDWFSMSFLNLQEDLASANKAGKKGLIVYFGQKDCGYCKALLEINWGKEQDIVDYTRKHFEVVAIDIWGSREITNIDGNHMTEREFAEQEETDFTPTLIFYTNDGKESLRLRGFHPPYQMQAAMEYIAEGFHEKETLATYMERANPPAKFELDDINEEDFFDKPPYLMDRSHFPADQPLAVFFEQRACHSCDILHSEPLQDPIVRRQLRSFDVIQLDMYSDVPLITPDNQKLTAAEWAKKLGLHYTPTIIFFDIHGEEVFRVDSVVRLYRMRGVLEYVLKEGYNDAPTFQRWREMQQQNTLENQASL</sequence>
<dbReference type="SUPFAM" id="SSF52833">
    <property type="entry name" value="Thioredoxin-like"/>
    <property type="match status" value="2"/>
</dbReference>
<evidence type="ECO:0000259" key="2">
    <source>
        <dbReference type="Pfam" id="PF13098"/>
    </source>
</evidence>
<evidence type="ECO:0000256" key="1">
    <source>
        <dbReference type="SAM" id="SignalP"/>
    </source>
</evidence>
<dbReference type="InterPro" id="IPR041737">
    <property type="entry name" value="SoxW"/>
</dbReference>
<protein>
    <submittedName>
        <fullName evidence="3">Thioredoxin</fullName>
    </submittedName>
</protein>
<keyword evidence="1" id="KW-0732">Signal</keyword>
<dbReference type="EMBL" id="CACVAY010000089">
    <property type="protein sequence ID" value="CAA6818973.1"/>
    <property type="molecule type" value="Genomic_DNA"/>
</dbReference>
<dbReference type="PROSITE" id="PS51257">
    <property type="entry name" value="PROKAR_LIPOPROTEIN"/>
    <property type="match status" value="1"/>
</dbReference>
<accession>A0A6S6TSF7</accession>
<feature type="chain" id="PRO_5027688741" evidence="1">
    <location>
        <begin position="19"/>
        <end position="351"/>
    </location>
</feature>
<dbReference type="Gene3D" id="3.40.30.10">
    <property type="entry name" value="Glutaredoxin"/>
    <property type="match status" value="2"/>
</dbReference>
<gene>
    <name evidence="3" type="ORF">HELGO_WM45167</name>
</gene>
<feature type="domain" description="Thioredoxin-like fold" evidence="2">
    <location>
        <begin position="221"/>
        <end position="315"/>
    </location>
</feature>
<name>A0A6S6TSF7_9GAMM</name>